<accession>A0A401U6A4</accession>
<dbReference type="NCBIfam" id="TIGR03696">
    <property type="entry name" value="Rhs_assc_core"/>
    <property type="match status" value="1"/>
</dbReference>
<feature type="domain" description="DUF6443" evidence="2">
    <location>
        <begin position="94"/>
        <end position="202"/>
    </location>
</feature>
<dbReference type="Gene3D" id="2.180.10.10">
    <property type="entry name" value="RHS repeat-associated core"/>
    <property type="match status" value="2"/>
</dbReference>
<dbReference type="EMBL" id="BHXQ01000001">
    <property type="protein sequence ID" value="GCC50443.1"/>
    <property type="molecule type" value="Genomic_DNA"/>
</dbReference>
<sequence length="1656" mass="180327">MKNILNKFLPLFVLIQLSFTAVAQQVELITETTQKTAYENKNYLIVKSLTLKPGFIFNGTQGSFYAKVHPNATVPSTPSNDQNFVRTESILVEGMTSEDQVRSLNNLDKSVTFTYSDGAGKPLQSISVASSPSLNDVIQPAYYDALGRPERSYAPYTIGATGGAFQNNALAQQEAFYSNTNDKVADEFTRPYSAVVYDPAPGVSEVKNIGAAYANKSTFARVRLNDAGVVREWTINANGLPVSNNTYAAGMLAYQETEDTENFKTRSYSDWLGRTVMTESETTENRWAITYYVYNEYGNVLYVIPPAAATNYTPDQAYADRWYFQNRYDDQQRKIASKTPGAGWVYTAYDQWDRVVLTQDANQRSKSPREWSFVKYDAFNRPIVTGIYKTNETNEANVRSAVAAAAGRYETTNETAVGYTLTSTFPSATEADLLSITYYDDYSFLNNNQWDPQSNNYNFVNEVGFTGTARDGVNDKVLDLATGGKIRVLDSDIGWLNSVTWYDDELRPLQTIGKNIFNNTDRFTSEYANWTGEVLKTKHVHTKGANSTSILERFEYDPTGRLLKSYHKIDSQPEVLLTAFEYNELGQVVKKELHTTSPPGGGQEGALQAIDYRYNIQGSLTNINYTNPEAGDPVDYFSMELAYYNSLNTGNFEKFDGSITGIKWKHDLSNKDRVYNYTYDKKSLTQGAYKTLMASADTEVNAYTEEGIKYDLNGNIKEMDRYAWKTTNAQKIDDLSYNYGASEGNQLMKVDELQAGGAGVDGFTDGNTSGDDYVYDVNGNLIEDKNKGITITYNVLDLPKRITLSDNSYIQYTYDAGGAKLKEVYYNVSHEEQYRREYVGGFVYYGEGSSGNTEPVLLHHSQGRLVPASFTNLITNTAIREANTTAGFSANGNVTITQENLNNETYIKVVSNQSSSTPGVYPIGGTISVKPGESYSLKVLGYQSVGSTAALYVKNVNGGDILWPGATLPIGSGAETLATSTFTIPAGVTQIAVGVLWNGVSSGHTFYINRIALYKTDWEYQYFLNDHLGSTRVVLQTTPHTFTYVATMESANHAQENTQFFNLSSVNEIPSPGNATPGGSKAYLMNANNKTGPARSFRVLPGDVIDASVMAWYPGGGTYAKNSLTTMGAAVASVLGGGTTVIIDGINGSYASSAGNPNFLLSPDQGSGKPSAFLNYILFNEHYQPIEAKSQPVGNTANALHAVVLPSISIKETGYLFIYLSFDNTAGEVHFDELKITYQESPIVQINAYYPYGMTALNWTRDGELDNRYNFQGKEYENKTEWHNFHARQYDATLGRWFATDPANQFSSPYLAMGNNPIIGIDPDGQWVNFVVGAVVGGIGGFVTGKALGKSGWDLFAYTIAGAGIGAATAGIGTAVTAGTTTTFGAAGSTLVGGTVAGSINGAAMAGLGGGDIGQGALYGAIGGLAGSTASLANVQGVVPGALYGAGTGGLISGGISSLSGGSFGDGFRSGAISGGILGGIGGGINASQSKYERNILFGNATKAGKQAFVNDLVRGLDLAGGVMSATLTDEFNGTTTNAQTRPIIDGRERTLEYAMTNNPEGTKSNIYLKYRGRSLRALASTFRHEMVHANDYFYGDVGNFYNSQTSYSPWKTKVWAEIRGYRANIQFGYRKSMYTTELNRYLNAWQTRVGTPFPY</sequence>
<comment type="caution">
    <text evidence="3">The sequence shown here is derived from an EMBL/GenBank/DDBJ whole genome shotgun (WGS) entry which is preliminary data.</text>
</comment>
<dbReference type="RefSeq" id="WP_127121077.1">
    <property type="nucleotide sequence ID" value="NZ_BHXQ01000001.1"/>
</dbReference>
<keyword evidence="1" id="KW-0732">Signal</keyword>
<dbReference type="OrthoDB" id="976756at2"/>
<evidence type="ECO:0000313" key="3">
    <source>
        <dbReference type="EMBL" id="GCC50443.1"/>
    </source>
</evidence>
<evidence type="ECO:0000313" key="4">
    <source>
        <dbReference type="Proteomes" id="UP000288227"/>
    </source>
</evidence>
<dbReference type="InterPro" id="IPR045619">
    <property type="entry name" value="DUF6443"/>
</dbReference>
<dbReference type="Proteomes" id="UP000288227">
    <property type="component" value="Unassembled WGS sequence"/>
</dbReference>
<gene>
    <name evidence="3" type="ORF">SanaruYs_06580</name>
</gene>
<evidence type="ECO:0000259" key="2">
    <source>
        <dbReference type="Pfam" id="PF20041"/>
    </source>
</evidence>
<keyword evidence="4" id="KW-1185">Reference proteome</keyword>
<name>A0A401U6A4_9BACT</name>
<dbReference type="Pfam" id="PF20041">
    <property type="entry name" value="DUF6443"/>
    <property type="match status" value="1"/>
</dbReference>
<dbReference type="InterPro" id="IPR022385">
    <property type="entry name" value="Rhs_assc_core"/>
</dbReference>
<organism evidence="3 4">
    <name type="scientific">Chryseotalea sanaruensis</name>
    <dbReference type="NCBI Taxonomy" id="2482724"/>
    <lineage>
        <taxon>Bacteria</taxon>
        <taxon>Pseudomonadati</taxon>
        <taxon>Bacteroidota</taxon>
        <taxon>Cytophagia</taxon>
        <taxon>Cytophagales</taxon>
        <taxon>Chryseotaleaceae</taxon>
        <taxon>Chryseotalea</taxon>
    </lineage>
</organism>
<feature type="signal peptide" evidence="1">
    <location>
        <begin position="1"/>
        <end position="23"/>
    </location>
</feature>
<evidence type="ECO:0000256" key="1">
    <source>
        <dbReference type="SAM" id="SignalP"/>
    </source>
</evidence>
<protein>
    <recommendedName>
        <fullName evidence="2">DUF6443 domain-containing protein</fullName>
    </recommendedName>
</protein>
<dbReference type="InterPro" id="IPR050708">
    <property type="entry name" value="T6SS_VgrG/RHS"/>
</dbReference>
<dbReference type="PANTHER" id="PTHR32305:SF15">
    <property type="entry name" value="PROTEIN RHSA-RELATED"/>
    <property type="match status" value="1"/>
</dbReference>
<proteinExistence type="predicted"/>
<dbReference type="PANTHER" id="PTHR32305">
    <property type="match status" value="1"/>
</dbReference>
<feature type="chain" id="PRO_5019331682" description="DUF6443 domain-containing protein" evidence="1">
    <location>
        <begin position="24"/>
        <end position="1656"/>
    </location>
</feature>
<reference evidence="3 4" key="1">
    <citation type="submission" date="2018-11" db="EMBL/GenBank/DDBJ databases">
        <title>Chryseotalea sanarue gen. nov., sp., nov., a member of the family Cytophagaceae, isolated from a brackish lake in Hamamatsu Japan.</title>
        <authorList>
            <person name="Maejima Y."/>
            <person name="Iino T."/>
            <person name="Muraguchi Y."/>
            <person name="Fukuda K."/>
            <person name="Ohkuma M."/>
            <person name="Moriuchi R."/>
            <person name="Dohra H."/>
            <person name="Kimbara K."/>
            <person name="Shintani M."/>
        </authorList>
    </citation>
    <scope>NUCLEOTIDE SEQUENCE [LARGE SCALE GENOMIC DNA]</scope>
    <source>
        <strain evidence="3 4">Ys</strain>
    </source>
</reference>